<evidence type="ECO:0000313" key="2">
    <source>
        <dbReference type="EMBL" id="CAL1402965.1"/>
    </source>
</evidence>
<organism evidence="2 3">
    <name type="scientific">Linum trigynum</name>
    <dbReference type="NCBI Taxonomy" id="586398"/>
    <lineage>
        <taxon>Eukaryota</taxon>
        <taxon>Viridiplantae</taxon>
        <taxon>Streptophyta</taxon>
        <taxon>Embryophyta</taxon>
        <taxon>Tracheophyta</taxon>
        <taxon>Spermatophyta</taxon>
        <taxon>Magnoliopsida</taxon>
        <taxon>eudicotyledons</taxon>
        <taxon>Gunneridae</taxon>
        <taxon>Pentapetalae</taxon>
        <taxon>rosids</taxon>
        <taxon>fabids</taxon>
        <taxon>Malpighiales</taxon>
        <taxon>Linaceae</taxon>
        <taxon>Linum</taxon>
    </lineage>
</organism>
<evidence type="ECO:0000313" key="3">
    <source>
        <dbReference type="Proteomes" id="UP001497516"/>
    </source>
</evidence>
<dbReference type="Proteomes" id="UP001497516">
    <property type="component" value="Chromosome 7"/>
</dbReference>
<sequence length="107" mass="11458">MRTRRIGGNKIESGVTGTRCPPMTPRIVGSSGQFEVLGARRPEKPSGYAAASPGTDARQRKVVEPEKEVSHAQAQKIKIAEKRVIPSTRPFTATAKKISSPSTASTQ</sequence>
<dbReference type="EMBL" id="OZ034820">
    <property type="protein sequence ID" value="CAL1402965.1"/>
    <property type="molecule type" value="Genomic_DNA"/>
</dbReference>
<proteinExistence type="predicted"/>
<reference evidence="2 3" key="1">
    <citation type="submission" date="2024-04" db="EMBL/GenBank/DDBJ databases">
        <authorList>
            <person name="Fracassetti M."/>
        </authorList>
    </citation>
    <scope>NUCLEOTIDE SEQUENCE [LARGE SCALE GENOMIC DNA]</scope>
</reference>
<accession>A0AAV2G007</accession>
<feature type="region of interest" description="Disordered" evidence="1">
    <location>
        <begin position="1"/>
        <end position="29"/>
    </location>
</feature>
<name>A0AAV2G007_9ROSI</name>
<keyword evidence="3" id="KW-1185">Reference proteome</keyword>
<dbReference type="AlphaFoldDB" id="A0AAV2G007"/>
<protein>
    <submittedName>
        <fullName evidence="2">Uncharacterized protein</fullName>
    </submittedName>
</protein>
<evidence type="ECO:0000256" key="1">
    <source>
        <dbReference type="SAM" id="MobiDB-lite"/>
    </source>
</evidence>
<gene>
    <name evidence="2" type="ORF">LTRI10_LOCUS42931</name>
</gene>